<proteinExistence type="predicted"/>
<evidence type="ECO:0000259" key="1">
    <source>
        <dbReference type="PROSITE" id="PS51272"/>
    </source>
</evidence>
<protein>
    <submittedName>
        <fullName evidence="2">S-layer homology domain-containing protein</fullName>
    </submittedName>
</protein>
<keyword evidence="3" id="KW-1185">Reference proteome</keyword>
<dbReference type="InterPro" id="IPR001119">
    <property type="entry name" value="SLH_dom"/>
</dbReference>
<evidence type="ECO:0000313" key="3">
    <source>
        <dbReference type="Proteomes" id="UP000830167"/>
    </source>
</evidence>
<dbReference type="Proteomes" id="UP000830167">
    <property type="component" value="Chromosome"/>
</dbReference>
<feature type="domain" description="SLH" evidence="1">
    <location>
        <begin position="36"/>
        <end position="99"/>
    </location>
</feature>
<sequence length="887" mass="95726">MVPFSRSIFTVTLSGLLAVSPLMYPTHSKADTSISIGQTFTDVSTSYWAYPNILKMSLRHVVTGFQDGTFHPDEKVTQLQAIVMAIRNMGLSDQLANANTANLPYNVPDWGKPYVAIAIDKGLIIPSENRFDPNQNASREWVAELMVRMIGKSAATVSTAAGTPTSFTDSSSISDWAKGYVQEAADSGLITGYQDPNGYSFRPQQEVTRAEMVTLLSNGEKYLNIETNQTHLGTLQSLTDSSLTIADTASGTSYTFNLNGQTQFFDHNQAISKSAIQPFSQLLVIGDNTQAYYVEVKGTSTNTVIDGTVQKVYPEVKSIVLKDAQNKIVTYQYDANLQLKSTAGTLSDVSLLANGDTVQATVDPSGKIVELVRTGQSANTSLDGTVYDIDKTNSLITIQTSDNQITAYQYNSDTYVNYKGKRFPTINDLQKGDHVQLQVSQGIVTSITVNEQQSTGSTGTVAVIMPNQQFIAIQGSDSQIHSYQVSANANVTFADGSTGSLSDIQKGDTVQVTTDSNGNATGIAVTNRNGGQSAGVLTGVVNSVDTTDQILTLQDSQGNLHAYEMSPNAVYIINGVANPGINDVKKDMTVSLQLDQNNKVIYLNADSSVNGTIVKVDPANNLLTVKLDTGETKLYVVDPSVNIYIHNIYGDSLSNLHINDNVSLNLTGQKITEIDVQRSYVDYVTNVDPNSSQLTVQDSSNSNNSQILSLDGSVTLTVPGVSYPTLSNIKAGESVKVTYSGDTLKSIAVLPSQVVKINAVDTANQNLVVQSGSQTPVTIAYSAIDSILDPNQQAITESSLNVGDEAMLAGSADTGYYLQVLKRVDGIFLAMDPLGDRIYILGNSYYLPTSYFNNNPNAQTFLQSLQRLDKVSIYFLNDQIYDIEKTN</sequence>
<reference evidence="2" key="1">
    <citation type="submission" date="2021-12" db="EMBL/GenBank/DDBJ databases">
        <title>Alicyclobacillaceae gen. nov., sp. nov., isolated from chalcocite enrichment system.</title>
        <authorList>
            <person name="Jiang Z."/>
        </authorList>
    </citation>
    <scope>NUCLEOTIDE SEQUENCE</scope>
    <source>
        <strain evidence="2">MYW30-H2</strain>
    </source>
</reference>
<dbReference type="RefSeq" id="WP_347439087.1">
    <property type="nucleotide sequence ID" value="NZ_CP089291.1"/>
</dbReference>
<accession>A0ABY4CS05</accession>
<name>A0ABY4CS05_9BACL</name>
<evidence type="ECO:0000313" key="2">
    <source>
        <dbReference type="EMBL" id="UOF92416.1"/>
    </source>
</evidence>
<dbReference type="PROSITE" id="PS51272">
    <property type="entry name" value="SLH"/>
    <property type="match status" value="3"/>
</dbReference>
<organism evidence="2 3">
    <name type="scientific">Fodinisporobacter ferrooxydans</name>
    <dbReference type="NCBI Taxonomy" id="2901836"/>
    <lineage>
        <taxon>Bacteria</taxon>
        <taxon>Bacillati</taxon>
        <taxon>Bacillota</taxon>
        <taxon>Bacilli</taxon>
        <taxon>Bacillales</taxon>
        <taxon>Alicyclobacillaceae</taxon>
        <taxon>Fodinisporobacter</taxon>
    </lineage>
</organism>
<feature type="domain" description="SLH" evidence="1">
    <location>
        <begin position="164"/>
        <end position="230"/>
    </location>
</feature>
<dbReference type="Pfam" id="PF00395">
    <property type="entry name" value="SLH"/>
    <property type="match status" value="3"/>
</dbReference>
<feature type="domain" description="SLH" evidence="1">
    <location>
        <begin position="100"/>
        <end position="160"/>
    </location>
</feature>
<gene>
    <name evidence="2" type="ORF">LSG31_09790</name>
</gene>
<dbReference type="EMBL" id="CP089291">
    <property type="protein sequence ID" value="UOF92416.1"/>
    <property type="molecule type" value="Genomic_DNA"/>
</dbReference>